<evidence type="ECO:0000256" key="1">
    <source>
        <dbReference type="ARBA" id="ARBA00000085"/>
    </source>
</evidence>
<evidence type="ECO:0000256" key="4">
    <source>
        <dbReference type="ARBA" id="ARBA00022679"/>
    </source>
</evidence>
<dbReference type="RefSeq" id="WP_128466004.1">
    <property type="nucleotide sequence ID" value="NZ_CP035108.1"/>
</dbReference>
<gene>
    <name evidence="10" type="ORF">EP073_04645</name>
</gene>
<evidence type="ECO:0000313" key="10">
    <source>
        <dbReference type="EMBL" id="QAR32717.1"/>
    </source>
</evidence>
<dbReference type="GO" id="GO:0000155">
    <property type="term" value="F:phosphorelay sensor kinase activity"/>
    <property type="evidence" value="ECO:0007669"/>
    <property type="project" value="InterPro"/>
</dbReference>
<evidence type="ECO:0000256" key="3">
    <source>
        <dbReference type="ARBA" id="ARBA00022553"/>
    </source>
</evidence>
<dbReference type="InterPro" id="IPR003661">
    <property type="entry name" value="HisK_dim/P_dom"/>
</dbReference>
<dbReference type="InterPro" id="IPR036890">
    <property type="entry name" value="HATPase_C_sf"/>
</dbReference>
<evidence type="ECO:0000256" key="5">
    <source>
        <dbReference type="ARBA" id="ARBA00022741"/>
    </source>
</evidence>
<dbReference type="InterPro" id="IPR004358">
    <property type="entry name" value="Sig_transdc_His_kin-like_C"/>
</dbReference>
<dbReference type="SMART" id="SM00387">
    <property type="entry name" value="HATPase_c"/>
    <property type="match status" value="1"/>
</dbReference>
<evidence type="ECO:0000256" key="7">
    <source>
        <dbReference type="ARBA" id="ARBA00022840"/>
    </source>
</evidence>
<dbReference type="Pfam" id="PF00512">
    <property type="entry name" value="HisKA"/>
    <property type="match status" value="1"/>
</dbReference>
<evidence type="ECO:0000256" key="8">
    <source>
        <dbReference type="ARBA" id="ARBA00023012"/>
    </source>
</evidence>
<name>A0A410JWY6_9BACT</name>
<dbReference type="Gene3D" id="3.30.565.10">
    <property type="entry name" value="Histidine kinase-like ATPase, C-terminal domain"/>
    <property type="match status" value="1"/>
</dbReference>
<dbReference type="CDD" id="cd00082">
    <property type="entry name" value="HisKA"/>
    <property type="match status" value="1"/>
</dbReference>
<feature type="domain" description="Histidine kinase" evidence="9">
    <location>
        <begin position="100"/>
        <end position="315"/>
    </location>
</feature>
<keyword evidence="11" id="KW-1185">Reference proteome</keyword>
<dbReference type="SUPFAM" id="SSF47384">
    <property type="entry name" value="Homodimeric domain of signal transducing histidine kinase"/>
    <property type="match status" value="1"/>
</dbReference>
<dbReference type="EC" id="2.7.13.3" evidence="2"/>
<evidence type="ECO:0000313" key="11">
    <source>
        <dbReference type="Proteomes" id="UP000287502"/>
    </source>
</evidence>
<dbReference type="PANTHER" id="PTHR43065">
    <property type="entry name" value="SENSOR HISTIDINE KINASE"/>
    <property type="match status" value="1"/>
</dbReference>
<reference evidence="10 11" key="1">
    <citation type="submission" date="2019-01" db="EMBL/GenBank/DDBJ databases">
        <title>Geovibrio thiophilus DSM 11263, complete genome.</title>
        <authorList>
            <person name="Spring S."/>
            <person name="Bunk B."/>
            <person name="Sproer C."/>
        </authorList>
    </citation>
    <scope>NUCLEOTIDE SEQUENCE [LARGE SCALE GENOMIC DNA]</scope>
    <source>
        <strain evidence="10 11">DSM 11263</strain>
    </source>
</reference>
<dbReference type="EMBL" id="CP035108">
    <property type="protein sequence ID" value="QAR32717.1"/>
    <property type="molecule type" value="Genomic_DNA"/>
</dbReference>
<dbReference type="InterPro" id="IPR036097">
    <property type="entry name" value="HisK_dim/P_sf"/>
</dbReference>
<dbReference type="PRINTS" id="PR00344">
    <property type="entry name" value="BCTRLSENSOR"/>
</dbReference>
<keyword evidence="6 10" id="KW-0418">Kinase</keyword>
<evidence type="ECO:0000259" key="9">
    <source>
        <dbReference type="PROSITE" id="PS50109"/>
    </source>
</evidence>
<protein>
    <recommendedName>
        <fullName evidence="2">histidine kinase</fullName>
        <ecNumber evidence="2">2.7.13.3</ecNumber>
    </recommendedName>
</protein>
<dbReference type="InterPro" id="IPR005467">
    <property type="entry name" value="His_kinase_dom"/>
</dbReference>
<keyword evidence="8" id="KW-0902">Two-component regulatory system</keyword>
<keyword evidence="3" id="KW-0597">Phosphoprotein</keyword>
<organism evidence="10 11">
    <name type="scientific">Geovibrio thiophilus</name>
    <dbReference type="NCBI Taxonomy" id="139438"/>
    <lineage>
        <taxon>Bacteria</taxon>
        <taxon>Pseudomonadati</taxon>
        <taxon>Deferribacterota</taxon>
        <taxon>Deferribacteres</taxon>
        <taxon>Deferribacterales</taxon>
        <taxon>Geovibrionaceae</taxon>
        <taxon>Geovibrio</taxon>
    </lineage>
</organism>
<evidence type="ECO:0000256" key="6">
    <source>
        <dbReference type="ARBA" id="ARBA00022777"/>
    </source>
</evidence>
<dbReference type="OrthoDB" id="9815750at2"/>
<dbReference type="GO" id="GO:0005524">
    <property type="term" value="F:ATP binding"/>
    <property type="evidence" value="ECO:0007669"/>
    <property type="project" value="UniProtKB-KW"/>
</dbReference>
<dbReference type="AlphaFoldDB" id="A0A410JWY6"/>
<dbReference type="Pfam" id="PF02518">
    <property type="entry name" value="HATPase_c"/>
    <property type="match status" value="1"/>
</dbReference>
<keyword evidence="7" id="KW-0067">ATP-binding</keyword>
<dbReference type="Proteomes" id="UP000287502">
    <property type="component" value="Chromosome"/>
</dbReference>
<sequence length="323" mass="36396">MMSHKKFEDVPFAFFSITKEGKVKSANFQAELLMDEMSAFGIRKFGEFLLGKINGDNLVFKTPRGTYGIKVISSRKDYEFFVIALDEFNQPLGDIMDISSLQHEIKTPLTVIDGTAQIIAAKAKNEYIEKCAGIIQKESGRIKSILGNIHMLSEMTVKFDEIDVESFISELRDGIKIVYSRIDLRFRVLRNLRTIKADREKLFMALSNILKNACEAQGEGDIEVEVTIDPTIKYMDKEMEKACSMLRIVISDSGPGMEEQVQERLFTPFFTTKNKGTGLGLIIAKEAIDKHHGRIEVNSVKGKGTDFIVYIPSRMHPSSEKSG</sequence>
<proteinExistence type="predicted"/>
<evidence type="ECO:0000256" key="2">
    <source>
        <dbReference type="ARBA" id="ARBA00012438"/>
    </source>
</evidence>
<dbReference type="PANTHER" id="PTHR43065:SF46">
    <property type="entry name" value="C4-DICARBOXYLATE TRANSPORT SENSOR PROTEIN DCTB"/>
    <property type="match status" value="1"/>
</dbReference>
<dbReference type="InterPro" id="IPR003594">
    <property type="entry name" value="HATPase_dom"/>
</dbReference>
<keyword evidence="4" id="KW-0808">Transferase</keyword>
<dbReference type="PROSITE" id="PS50109">
    <property type="entry name" value="HIS_KIN"/>
    <property type="match status" value="1"/>
</dbReference>
<dbReference type="Gene3D" id="1.10.287.130">
    <property type="match status" value="1"/>
</dbReference>
<keyword evidence="5" id="KW-0547">Nucleotide-binding</keyword>
<comment type="catalytic activity">
    <reaction evidence="1">
        <text>ATP + protein L-histidine = ADP + protein N-phospho-L-histidine.</text>
        <dbReference type="EC" id="2.7.13.3"/>
    </reaction>
</comment>
<dbReference type="KEGG" id="gtl:EP073_04645"/>
<dbReference type="SUPFAM" id="SSF55874">
    <property type="entry name" value="ATPase domain of HSP90 chaperone/DNA topoisomerase II/histidine kinase"/>
    <property type="match status" value="1"/>
</dbReference>
<accession>A0A410JWY6</accession>